<dbReference type="InterPro" id="IPR040572">
    <property type="entry name" value="TackOD1"/>
</dbReference>
<dbReference type="Proteomes" id="UP000189545">
    <property type="component" value="Chromosome"/>
</dbReference>
<dbReference type="STRING" id="225848.Sps_03000"/>
<dbReference type="Pfam" id="PF18551">
    <property type="entry name" value="TackOD1"/>
    <property type="match status" value="1"/>
</dbReference>
<dbReference type="EMBL" id="CP014782">
    <property type="protein sequence ID" value="AQS38147.1"/>
    <property type="molecule type" value="Genomic_DNA"/>
</dbReference>
<proteinExistence type="predicted"/>
<gene>
    <name evidence="2" type="ORF">Sps_03000</name>
</gene>
<evidence type="ECO:0000313" key="3">
    <source>
        <dbReference type="Proteomes" id="UP000189545"/>
    </source>
</evidence>
<organism evidence="2 3">
    <name type="scientific">Shewanella psychrophila</name>
    <dbReference type="NCBI Taxonomy" id="225848"/>
    <lineage>
        <taxon>Bacteria</taxon>
        <taxon>Pseudomonadati</taxon>
        <taxon>Pseudomonadota</taxon>
        <taxon>Gammaproteobacteria</taxon>
        <taxon>Alteromonadales</taxon>
        <taxon>Shewanellaceae</taxon>
        <taxon>Shewanella</taxon>
    </lineage>
</organism>
<sequence>MLVKGKSNEEELAQEVLLWLGQDQSKSPDPRFKYFHSASDIFSEQLTPDLIVLSLQAEAQDEVLMTLRHHELTSHCLILVLQESVLSPYLANGIWSEDYDQQYQTYKSRRQQVKLRYFDDNAYKLLVYLWLHPEFTLTPHSVPSTRTLFNYPLLECWGLAPEESFSWLISLQRKGWIESSSLINRVRFCDTCQSGHLNYIDTCPRCQSIEIEMQASLHCFNCGHIGKQDSFKKQLGLSCPNCLQGLRHIGVDYDRPIENQHCTSCDSLFIEANVEAECLHCKTHNKLTDLQVRNIYDYGLETAGRRLVRQGKDQGLFALVPGDAMTNTQFDWLINWQNQLAIRHGHDHTIVSLQMLNLNEFLTQEGEAKGFAHLDALLERIRSTIRTTDACSYSTEHGLLLFLPFTKADHIKVIYSKIFELKSRLTASNIEVRVRAIALPDKNWGDDVQAWLTDKLASAEPL</sequence>
<dbReference type="OrthoDB" id="8432393at2"/>
<dbReference type="RefSeq" id="WP_077753230.1">
    <property type="nucleotide sequence ID" value="NZ_CP014782.1"/>
</dbReference>
<evidence type="ECO:0000313" key="2">
    <source>
        <dbReference type="EMBL" id="AQS38147.1"/>
    </source>
</evidence>
<reference evidence="2 3" key="1">
    <citation type="submission" date="2016-03" db="EMBL/GenBank/DDBJ databases">
        <title>Complete genome sequence of Shewanella psychrophila WP2, a deep sea bacterium isolated from west Pacific sediment.</title>
        <authorList>
            <person name="Xu G."/>
            <person name="Jian H."/>
        </authorList>
    </citation>
    <scope>NUCLEOTIDE SEQUENCE [LARGE SCALE GENOMIC DNA]</scope>
    <source>
        <strain evidence="2 3">WP2</strain>
    </source>
</reference>
<name>A0A1S6HRH2_9GAMM</name>
<dbReference type="KEGG" id="spsw:Sps_03000"/>
<dbReference type="AlphaFoldDB" id="A0A1S6HRH2"/>
<protein>
    <recommendedName>
        <fullName evidence="1">Thaumarchaeal output domain-containing protein</fullName>
    </recommendedName>
</protein>
<feature type="domain" description="Thaumarchaeal output" evidence="1">
    <location>
        <begin position="116"/>
        <end position="299"/>
    </location>
</feature>
<evidence type="ECO:0000259" key="1">
    <source>
        <dbReference type="Pfam" id="PF18551"/>
    </source>
</evidence>
<keyword evidence="3" id="KW-1185">Reference proteome</keyword>
<accession>A0A1S6HRH2</accession>